<evidence type="ECO:0000256" key="1">
    <source>
        <dbReference type="SAM" id="MobiDB-lite"/>
    </source>
</evidence>
<feature type="region of interest" description="Disordered" evidence="1">
    <location>
        <begin position="17"/>
        <end position="57"/>
    </location>
</feature>
<accession>A0A453FGP9</accession>
<dbReference type="EnsemblPlants" id="AET3Gv20672700.13">
    <property type="protein sequence ID" value="AET3Gv20672700.13"/>
    <property type="gene ID" value="AET3Gv20672700"/>
</dbReference>
<reference evidence="2" key="4">
    <citation type="submission" date="2019-03" db="UniProtKB">
        <authorList>
            <consortium name="EnsemblPlants"/>
        </authorList>
    </citation>
    <scope>IDENTIFICATION</scope>
</reference>
<name>A0A453FGP9_AEGTS</name>
<evidence type="ECO:0000313" key="2">
    <source>
        <dbReference type="EnsemblPlants" id="AET3Gv20672700.13"/>
    </source>
</evidence>
<feature type="compositionally biased region" description="Pro residues" evidence="1">
    <location>
        <begin position="19"/>
        <end position="28"/>
    </location>
</feature>
<organism evidence="2 3">
    <name type="scientific">Aegilops tauschii subsp. strangulata</name>
    <name type="common">Goatgrass</name>
    <dbReference type="NCBI Taxonomy" id="200361"/>
    <lineage>
        <taxon>Eukaryota</taxon>
        <taxon>Viridiplantae</taxon>
        <taxon>Streptophyta</taxon>
        <taxon>Embryophyta</taxon>
        <taxon>Tracheophyta</taxon>
        <taxon>Spermatophyta</taxon>
        <taxon>Magnoliopsida</taxon>
        <taxon>Liliopsida</taxon>
        <taxon>Poales</taxon>
        <taxon>Poaceae</taxon>
        <taxon>BOP clade</taxon>
        <taxon>Pooideae</taxon>
        <taxon>Triticodae</taxon>
        <taxon>Triticeae</taxon>
        <taxon>Triticinae</taxon>
        <taxon>Aegilops</taxon>
    </lineage>
</organism>
<reference evidence="2" key="5">
    <citation type="journal article" date="2021" name="G3 (Bethesda)">
        <title>Aegilops tauschii genome assembly Aet v5.0 features greater sequence contiguity and improved annotation.</title>
        <authorList>
            <person name="Wang L."/>
            <person name="Zhu T."/>
            <person name="Rodriguez J.C."/>
            <person name="Deal K.R."/>
            <person name="Dubcovsky J."/>
            <person name="McGuire P.E."/>
            <person name="Lux T."/>
            <person name="Spannagl M."/>
            <person name="Mayer K.F.X."/>
            <person name="Baldrich P."/>
            <person name="Meyers B.C."/>
            <person name="Huo N."/>
            <person name="Gu Y.Q."/>
            <person name="Zhou H."/>
            <person name="Devos K.M."/>
            <person name="Bennetzen J.L."/>
            <person name="Unver T."/>
            <person name="Budak H."/>
            <person name="Gulick P.J."/>
            <person name="Galiba G."/>
            <person name="Kalapos B."/>
            <person name="Nelson D.R."/>
            <person name="Li P."/>
            <person name="You F.M."/>
            <person name="Luo M.C."/>
            <person name="Dvorak J."/>
        </authorList>
    </citation>
    <scope>NUCLEOTIDE SEQUENCE [LARGE SCALE GENOMIC DNA]</scope>
    <source>
        <strain evidence="2">cv. AL8/78</strain>
    </source>
</reference>
<keyword evidence="3" id="KW-1185">Reference proteome</keyword>
<protein>
    <submittedName>
        <fullName evidence="2">Uncharacterized protein</fullName>
    </submittedName>
</protein>
<dbReference type="AlphaFoldDB" id="A0A453FGP9"/>
<reference evidence="2" key="3">
    <citation type="journal article" date="2017" name="Nature">
        <title>Genome sequence of the progenitor of the wheat D genome Aegilops tauschii.</title>
        <authorList>
            <person name="Luo M.C."/>
            <person name="Gu Y.Q."/>
            <person name="Puiu D."/>
            <person name="Wang H."/>
            <person name="Twardziok S.O."/>
            <person name="Deal K.R."/>
            <person name="Huo N."/>
            <person name="Zhu T."/>
            <person name="Wang L."/>
            <person name="Wang Y."/>
            <person name="McGuire P.E."/>
            <person name="Liu S."/>
            <person name="Long H."/>
            <person name="Ramasamy R.K."/>
            <person name="Rodriguez J.C."/>
            <person name="Van S.L."/>
            <person name="Yuan L."/>
            <person name="Wang Z."/>
            <person name="Xia Z."/>
            <person name="Xiao L."/>
            <person name="Anderson O.D."/>
            <person name="Ouyang S."/>
            <person name="Liang Y."/>
            <person name="Zimin A.V."/>
            <person name="Pertea G."/>
            <person name="Qi P."/>
            <person name="Bennetzen J.L."/>
            <person name="Dai X."/>
            <person name="Dawson M.W."/>
            <person name="Muller H.G."/>
            <person name="Kugler K."/>
            <person name="Rivarola-Duarte L."/>
            <person name="Spannagl M."/>
            <person name="Mayer K.F.X."/>
            <person name="Lu F.H."/>
            <person name="Bevan M.W."/>
            <person name="Leroy P."/>
            <person name="Li P."/>
            <person name="You F.M."/>
            <person name="Sun Q."/>
            <person name="Liu Z."/>
            <person name="Lyons E."/>
            <person name="Wicker T."/>
            <person name="Salzberg S.L."/>
            <person name="Devos K.M."/>
            <person name="Dvorak J."/>
        </authorList>
    </citation>
    <scope>NUCLEOTIDE SEQUENCE [LARGE SCALE GENOMIC DNA]</scope>
    <source>
        <strain evidence="2">cv. AL8/78</strain>
    </source>
</reference>
<proteinExistence type="predicted"/>
<reference evidence="3" key="2">
    <citation type="journal article" date="2017" name="Nat. Plants">
        <title>The Aegilops tauschii genome reveals multiple impacts of transposons.</title>
        <authorList>
            <person name="Zhao G."/>
            <person name="Zou C."/>
            <person name="Li K."/>
            <person name="Wang K."/>
            <person name="Li T."/>
            <person name="Gao L."/>
            <person name="Zhang X."/>
            <person name="Wang H."/>
            <person name="Yang Z."/>
            <person name="Liu X."/>
            <person name="Jiang W."/>
            <person name="Mao L."/>
            <person name="Kong X."/>
            <person name="Jiao Y."/>
            <person name="Jia J."/>
        </authorList>
    </citation>
    <scope>NUCLEOTIDE SEQUENCE [LARGE SCALE GENOMIC DNA]</scope>
    <source>
        <strain evidence="3">cv. AL8/78</strain>
    </source>
</reference>
<sequence>ATHRSQSLHPLLSLSVCPPHLPAPPPLRLSPGSLAGGQVGDPASPPFPLAASRAPPR</sequence>
<evidence type="ECO:0000313" key="3">
    <source>
        <dbReference type="Proteomes" id="UP000015105"/>
    </source>
</evidence>
<dbReference type="Proteomes" id="UP000015105">
    <property type="component" value="Chromosome 3D"/>
</dbReference>
<dbReference type="Gramene" id="AET3Gv20672700.13">
    <property type="protein sequence ID" value="AET3Gv20672700.13"/>
    <property type="gene ID" value="AET3Gv20672700"/>
</dbReference>
<reference evidence="3" key="1">
    <citation type="journal article" date="2014" name="Science">
        <title>Ancient hybridizations among the ancestral genomes of bread wheat.</title>
        <authorList>
            <consortium name="International Wheat Genome Sequencing Consortium,"/>
            <person name="Marcussen T."/>
            <person name="Sandve S.R."/>
            <person name="Heier L."/>
            <person name="Spannagl M."/>
            <person name="Pfeifer M."/>
            <person name="Jakobsen K.S."/>
            <person name="Wulff B.B."/>
            <person name="Steuernagel B."/>
            <person name="Mayer K.F."/>
            <person name="Olsen O.A."/>
        </authorList>
    </citation>
    <scope>NUCLEOTIDE SEQUENCE [LARGE SCALE GENOMIC DNA]</scope>
    <source>
        <strain evidence="3">cv. AL8/78</strain>
    </source>
</reference>